<evidence type="ECO:0000256" key="4">
    <source>
        <dbReference type="ARBA" id="ARBA00022722"/>
    </source>
</evidence>
<feature type="domain" description="DDE Tnp4" evidence="8">
    <location>
        <begin position="225"/>
        <end position="392"/>
    </location>
</feature>
<keyword evidence="7" id="KW-0539">Nucleus</keyword>
<evidence type="ECO:0000256" key="6">
    <source>
        <dbReference type="ARBA" id="ARBA00022801"/>
    </source>
</evidence>
<dbReference type="Pfam" id="PF13359">
    <property type="entry name" value="DDE_Tnp_4"/>
    <property type="match status" value="1"/>
</dbReference>
<dbReference type="GO" id="GO:0016787">
    <property type="term" value="F:hydrolase activity"/>
    <property type="evidence" value="ECO:0007669"/>
    <property type="project" value="UniProtKB-KW"/>
</dbReference>
<dbReference type="Proteomes" id="UP001046870">
    <property type="component" value="Chromosome 19"/>
</dbReference>
<dbReference type="EMBL" id="JAFDVH010000019">
    <property type="protein sequence ID" value="KAG7460118.1"/>
    <property type="molecule type" value="Genomic_DNA"/>
</dbReference>
<organism evidence="9 10">
    <name type="scientific">Megalops atlanticus</name>
    <name type="common">Tarpon</name>
    <name type="synonym">Clupea gigantea</name>
    <dbReference type="NCBI Taxonomy" id="7932"/>
    <lineage>
        <taxon>Eukaryota</taxon>
        <taxon>Metazoa</taxon>
        <taxon>Chordata</taxon>
        <taxon>Craniata</taxon>
        <taxon>Vertebrata</taxon>
        <taxon>Euteleostomi</taxon>
        <taxon>Actinopterygii</taxon>
        <taxon>Neopterygii</taxon>
        <taxon>Teleostei</taxon>
        <taxon>Elopiformes</taxon>
        <taxon>Megalopidae</taxon>
        <taxon>Megalops</taxon>
    </lineage>
</organism>
<comment type="cofactor">
    <cofactor evidence="1">
        <name>a divalent metal cation</name>
        <dbReference type="ChEBI" id="CHEBI:60240"/>
    </cofactor>
</comment>
<dbReference type="GO" id="GO:0004518">
    <property type="term" value="F:nuclease activity"/>
    <property type="evidence" value="ECO:0007669"/>
    <property type="project" value="UniProtKB-KW"/>
</dbReference>
<dbReference type="PANTHER" id="PTHR22930">
    <property type="match status" value="1"/>
</dbReference>
<dbReference type="GO" id="GO:0005634">
    <property type="term" value="C:nucleus"/>
    <property type="evidence" value="ECO:0007669"/>
    <property type="project" value="UniProtKB-SubCell"/>
</dbReference>
<keyword evidence="5" id="KW-0479">Metal-binding</keyword>
<name>A0A9D3SXG1_MEGAT</name>
<comment type="similarity">
    <text evidence="3">Belongs to the HARBI1 family.</text>
</comment>
<proteinExistence type="inferred from homology"/>
<reference evidence="9" key="1">
    <citation type="submission" date="2021-01" db="EMBL/GenBank/DDBJ databases">
        <authorList>
            <person name="Zahm M."/>
            <person name="Roques C."/>
            <person name="Cabau C."/>
            <person name="Klopp C."/>
            <person name="Donnadieu C."/>
            <person name="Jouanno E."/>
            <person name="Lampietro C."/>
            <person name="Louis A."/>
            <person name="Herpin A."/>
            <person name="Echchiki A."/>
            <person name="Berthelot C."/>
            <person name="Parey E."/>
            <person name="Roest-Crollius H."/>
            <person name="Braasch I."/>
            <person name="Postlethwait J."/>
            <person name="Bobe J."/>
            <person name="Montfort J."/>
            <person name="Bouchez O."/>
            <person name="Begum T."/>
            <person name="Mejri S."/>
            <person name="Adams A."/>
            <person name="Chen W.-J."/>
            <person name="Guiguen Y."/>
        </authorList>
    </citation>
    <scope>NUCLEOTIDE SEQUENCE</scope>
    <source>
        <strain evidence="9">YG-15Mar2019-1</strain>
        <tissue evidence="9">Brain</tissue>
    </source>
</reference>
<keyword evidence="10" id="KW-1185">Reference proteome</keyword>
<evidence type="ECO:0000313" key="9">
    <source>
        <dbReference type="EMBL" id="KAG7460118.1"/>
    </source>
</evidence>
<evidence type="ECO:0000256" key="5">
    <source>
        <dbReference type="ARBA" id="ARBA00022723"/>
    </source>
</evidence>
<evidence type="ECO:0000256" key="1">
    <source>
        <dbReference type="ARBA" id="ARBA00001968"/>
    </source>
</evidence>
<protein>
    <recommendedName>
        <fullName evidence="8">DDE Tnp4 domain-containing protein</fullName>
    </recommendedName>
</protein>
<dbReference type="AlphaFoldDB" id="A0A9D3SXG1"/>
<dbReference type="OrthoDB" id="2668416at2759"/>
<comment type="caution">
    <text evidence="9">The sequence shown here is derived from an EMBL/GenBank/DDBJ whole genome shotgun (WGS) entry which is preliminary data.</text>
</comment>
<comment type="subcellular location">
    <subcellularLocation>
        <location evidence="2">Nucleus</location>
    </subcellularLocation>
</comment>
<dbReference type="PANTHER" id="PTHR22930:SF206">
    <property type="entry name" value="NUCLEASE HARBI1"/>
    <property type="match status" value="1"/>
</dbReference>
<keyword evidence="6" id="KW-0378">Hydrolase</keyword>
<evidence type="ECO:0000256" key="3">
    <source>
        <dbReference type="ARBA" id="ARBA00006958"/>
    </source>
</evidence>
<gene>
    <name evidence="9" type="ORF">MATL_G00217840</name>
</gene>
<dbReference type="InterPro" id="IPR045249">
    <property type="entry name" value="HARBI1-like"/>
</dbReference>
<accession>A0A9D3SXG1</accession>
<evidence type="ECO:0000313" key="10">
    <source>
        <dbReference type="Proteomes" id="UP001046870"/>
    </source>
</evidence>
<dbReference type="InterPro" id="IPR027806">
    <property type="entry name" value="HARBI1_dom"/>
</dbReference>
<evidence type="ECO:0000256" key="7">
    <source>
        <dbReference type="ARBA" id="ARBA00023242"/>
    </source>
</evidence>
<sequence>MEGGNDEALSLVMTTLLAFNVQVQEQHLQSMLEVQNIHRRLMDRLRSFRAQSEAARRRRRRKYRRLQTALLTELMARTCMEGATCRRLVWQREGGHGREFWTKFQDSGDDKWRTHLRMSRSTFEHIAELLRPALQKQKTNFRCPIDHRTRLAVVLWWYATPGEYRSVAVVFGIGISTVCCLVRQVTAAILGTLRKRFISLPTGDQLDETIRGFEALGYPQCAGAIDGMHIPIVAPNENPEDYLNRKGWHSIVLQAVVDHRFCFVDIYVDCPGRTHDAEVLTNSDIYTLAEHSQNGCLFPREKTRVVDKVDIPVHLIGGPAYPLKKWLMTGFTHHPQLTTEQRLFNSRLASARECAEQALGRLKGRWRCLAKRNDVAIGITSDIVAACCILHNVCELNKERVLPEWNTQVDAKERLDVLDEHEGQRSDGEASAIREAVMALLHV</sequence>
<evidence type="ECO:0000259" key="8">
    <source>
        <dbReference type="Pfam" id="PF13359"/>
    </source>
</evidence>
<keyword evidence="4" id="KW-0540">Nuclease</keyword>
<dbReference type="GO" id="GO:0046872">
    <property type="term" value="F:metal ion binding"/>
    <property type="evidence" value="ECO:0007669"/>
    <property type="project" value="UniProtKB-KW"/>
</dbReference>
<evidence type="ECO:0000256" key="2">
    <source>
        <dbReference type="ARBA" id="ARBA00004123"/>
    </source>
</evidence>